<keyword evidence="6" id="KW-1185">Reference proteome</keyword>
<gene>
    <name evidence="5" type="ORF">FB470_003389</name>
</gene>
<evidence type="ECO:0000256" key="3">
    <source>
        <dbReference type="ARBA" id="ARBA00023163"/>
    </source>
</evidence>
<keyword evidence="2 5" id="KW-0238">DNA-binding</keyword>
<keyword evidence="1" id="KW-0805">Transcription regulation</keyword>
<sequence>MSRELVTSGPAYLYDLVADDLTRRIESGELAPNTPLPAELALARQYGVSLGTCRHATKILRDRGLVRTVPSKGTFVAERPRRMPVYCLEAFRSVA</sequence>
<organism evidence="5 6">
    <name type="scientific">Amycolatopsis thermophila</name>
    <dbReference type="NCBI Taxonomy" id="206084"/>
    <lineage>
        <taxon>Bacteria</taxon>
        <taxon>Bacillati</taxon>
        <taxon>Actinomycetota</taxon>
        <taxon>Actinomycetes</taxon>
        <taxon>Pseudonocardiales</taxon>
        <taxon>Pseudonocardiaceae</taxon>
        <taxon>Amycolatopsis</taxon>
    </lineage>
</organism>
<feature type="domain" description="HTH gntR-type" evidence="4">
    <location>
        <begin position="11"/>
        <end position="79"/>
    </location>
</feature>
<protein>
    <submittedName>
        <fullName evidence="5">DNA-binding GntR family transcriptional regulator</fullName>
    </submittedName>
</protein>
<accession>A0ABU0EVQ7</accession>
<name>A0ABU0EVQ7_9PSEU</name>
<dbReference type="InterPro" id="IPR036388">
    <property type="entry name" value="WH-like_DNA-bd_sf"/>
</dbReference>
<dbReference type="PANTHER" id="PTHR44846:SF17">
    <property type="entry name" value="GNTR-FAMILY TRANSCRIPTIONAL REGULATOR"/>
    <property type="match status" value="1"/>
</dbReference>
<dbReference type="InterPro" id="IPR000524">
    <property type="entry name" value="Tscrpt_reg_HTH_GntR"/>
</dbReference>
<dbReference type="RefSeq" id="WP_306992705.1">
    <property type="nucleotide sequence ID" value="NZ_JAUSUT010000001.1"/>
</dbReference>
<dbReference type="Gene3D" id="1.10.10.10">
    <property type="entry name" value="Winged helix-like DNA-binding domain superfamily/Winged helix DNA-binding domain"/>
    <property type="match status" value="1"/>
</dbReference>
<evidence type="ECO:0000259" key="4">
    <source>
        <dbReference type="PROSITE" id="PS50949"/>
    </source>
</evidence>
<dbReference type="PROSITE" id="PS50949">
    <property type="entry name" value="HTH_GNTR"/>
    <property type="match status" value="1"/>
</dbReference>
<dbReference type="InterPro" id="IPR036390">
    <property type="entry name" value="WH_DNA-bd_sf"/>
</dbReference>
<keyword evidence="3" id="KW-0804">Transcription</keyword>
<proteinExistence type="predicted"/>
<dbReference type="CDD" id="cd07377">
    <property type="entry name" value="WHTH_GntR"/>
    <property type="match status" value="1"/>
</dbReference>
<dbReference type="SUPFAM" id="SSF46785">
    <property type="entry name" value="Winged helix' DNA-binding domain"/>
    <property type="match status" value="1"/>
</dbReference>
<reference evidence="5 6" key="1">
    <citation type="submission" date="2023-07" db="EMBL/GenBank/DDBJ databases">
        <title>Sequencing the genomes of 1000 actinobacteria strains.</title>
        <authorList>
            <person name="Klenk H.-P."/>
        </authorList>
    </citation>
    <scope>NUCLEOTIDE SEQUENCE [LARGE SCALE GENOMIC DNA]</scope>
    <source>
        <strain evidence="5 6">DSM 45805</strain>
    </source>
</reference>
<dbReference type="EMBL" id="JAUSUT010000001">
    <property type="protein sequence ID" value="MDQ0379395.1"/>
    <property type="molecule type" value="Genomic_DNA"/>
</dbReference>
<dbReference type="SMART" id="SM00345">
    <property type="entry name" value="HTH_GNTR"/>
    <property type="match status" value="1"/>
</dbReference>
<dbReference type="GO" id="GO:0003677">
    <property type="term" value="F:DNA binding"/>
    <property type="evidence" value="ECO:0007669"/>
    <property type="project" value="UniProtKB-KW"/>
</dbReference>
<dbReference type="Pfam" id="PF00392">
    <property type="entry name" value="GntR"/>
    <property type="match status" value="1"/>
</dbReference>
<dbReference type="InterPro" id="IPR050679">
    <property type="entry name" value="Bact_HTH_transcr_reg"/>
</dbReference>
<evidence type="ECO:0000313" key="6">
    <source>
        <dbReference type="Proteomes" id="UP001229651"/>
    </source>
</evidence>
<evidence type="ECO:0000313" key="5">
    <source>
        <dbReference type="EMBL" id="MDQ0379395.1"/>
    </source>
</evidence>
<dbReference type="PANTHER" id="PTHR44846">
    <property type="entry name" value="MANNOSYL-D-GLYCERATE TRANSPORT/METABOLISM SYSTEM REPRESSOR MNGR-RELATED"/>
    <property type="match status" value="1"/>
</dbReference>
<evidence type="ECO:0000256" key="1">
    <source>
        <dbReference type="ARBA" id="ARBA00023015"/>
    </source>
</evidence>
<comment type="caution">
    <text evidence="5">The sequence shown here is derived from an EMBL/GenBank/DDBJ whole genome shotgun (WGS) entry which is preliminary data.</text>
</comment>
<evidence type="ECO:0000256" key="2">
    <source>
        <dbReference type="ARBA" id="ARBA00023125"/>
    </source>
</evidence>
<dbReference type="Proteomes" id="UP001229651">
    <property type="component" value="Unassembled WGS sequence"/>
</dbReference>